<organism evidence="2">
    <name type="scientific">Caenorhabditis brenneri</name>
    <name type="common">Nematode worm</name>
    <dbReference type="NCBI Taxonomy" id="135651"/>
    <lineage>
        <taxon>Eukaryota</taxon>
        <taxon>Metazoa</taxon>
        <taxon>Ecdysozoa</taxon>
        <taxon>Nematoda</taxon>
        <taxon>Chromadorea</taxon>
        <taxon>Rhabditida</taxon>
        <taxon>Rhabditina</taxon>
        <taxon>Rhabditomorpha</taxon>
        <taxon>Rhabditoidea</taxon>
        <taxon>Rhabditidae</taxon>
        <taxon>Peloderinae</taxon>
        <taxon>Caenorhabditis</taxon>
    </lineage>
</organism>
<dbReference type="InParanoid" id="G0P6Q8"/>
<protein>
    <submittedName>
        <fullName evidence="1">Uncharacterized protein</fullName>
    </submittedName>
</protein>
<dbReference type="Proteomes" id="UP000008068">
    <property type="component" value="Unassembled WGS sequence"/>
</dbReference>
<evidence type="ECO:0000313" key="2">
    <source>
        <dbReference type="Proteomes" id="UP000008068"/>
    </source>
</evidence>
<dbReference type="AlphaFoldDB" id="G0P6Q8"/>
<reference evidence="2" key="1">
    <citation type="submission" date="2011-07" db="EMBL/GenBank/DDBJ databases">
        <authorList>
            <consortium name="Caenorhabditis brenneri Sequencing and Analysis Consortium"/>
            <person name="Wilson R.K."/>
        </authorList>
    </citation>
    <scope>NUCLEOTIDE SEQUENCE [LARGE SCALE GENOMIC DNA]</scope>
    <source>
        <strain evidence="2">PB2801</strain>
    </source>
</reference>
<gene>
    <name evidence="1" type="ORF">CAEBREN_28143</name>
</gene>
<sequence>MIRDAERTPLPSCVRLNEIYSH</sequence>
<proteinExistence type="predicted"/>
<keyword evidence="2" id="KW-1185">Reference proteome</keyword>
<name>G0P6Q8_CAEBE</name>
<accession>G0P6Q8</accession>
<evidence type="ECO:0000313" key="1">
    <source>
        <dbReference type="EMBL" id="EGT46550.1"/>
    </source>
</evidence>
<dbReference type="EMBL" id="GL380103">
    <property type="protein sequence ID" value="EGT46550.1"/>
    <property type="molecule type" value="Genomic_DNA"/>
</dbReference>
<dbReference type="HOGENOM" id="CLU_3425179_0_0_1"/>